<proteinExistence type="predicted"/>
<reference evidence="2 3" key="1">
    <citation type="submission" date="2019-07" db="EMBL/GenBank/DDBJ databases">
        <title>Complete Genome Sequence of Leptotrichia goodfellowii Strain JCM 16774.</title>
        <authorList>
            <person name="Watanabe S."/>
            <person name="Cui L."/>
        </authorList>
    </citation>
    <scope>NUCLEOTIDE SEQUENCE [LARGE SCALE GENOMIC DNA]</scope>
    <source>
        <strain evidence="2 3">JCM16774</strain>
    </source>
</reference>
<dbReference type="STRING" id="714315.GCA_000516535_00028"/>
<dbReference type="EMBL" id="AP019822">
    <property type="protein sequence ID" value="BBM35120.1"/>
    <property type="molecule type" value="Genomic_DNA"/>
</dbReference>
<dbReference type="RefSeq" id="WP_006808391.1">
    <property type="nucleotide sequence ID" value="NZ_AP019822.1"/>
</dbReference>
<feature type="region of interest" description="Disordered" evidence="1">
    <location>
        <begin position="24"/>
        <end position="60"/>
    </location>
</feature>
<evidence type="ECO:0000313" key="2">
    <source>
        <dbReference type="EMBL" id="BBM35120.1"/>
    </source>
</evidence>
<protein>
    <submittedName>
        <fullName evidence="2">Uncharacterized protein</fullName>
    </submittedName>
</protein>
<organism evidence="2 3">
    <name type="scientific">Pseudoleptotrichia goodfellowii</name>
    <dbReference type="NCBI Taxonomy" id="157692"/>
    <lineage>
        <taxon>Bacteria</taxon>
        <taxon>Fusobacteriati</taxon>
        <taxon>Fusobacteriota</taxon>
        <taxon>Fusobacteriia</taxon>
        <taxon>Fusobacteriales</taxon>
        <taxon>Leptotrichiaceae</taxon>
        <taxon>Pseudoleptotrichia</taxon>
    </lineage>
</organism>
<dbReference type="OrthoDB" id="9921044at2"/>
<dbReference type="PROSITE" id="PS51257">
    <property type="entry name" value="PROKAR_LIPOPROTEIN"/>
    <property type="match status" value="1"/>
</dbReference>
<accession>A0A510J780</accession>
<dbReference type="AlphaFoldDB" id="A0A510J780"/>
<feature type="compositionally biased region" description="Low complexity" evidence="1">
    <location>
        <begin position="26"/>
        <end position="36"/>
    </location>
</feature>
<gene>
    <name evidence="2" type="ORF">JCM16774_0025</name>
</gene>
<name>A0A510J780_9FUSO</name>
<evidence type="ECO:0000313" key="3">
    <source>
        <dbReference type="Proteomes" id="UP000321606"/>
    </source>
</evidence>
<dbReference type="KEGG" id="lgo:JCM16774_0025"/>
<evidence type="ECO:0000256" key="1">
    <source>
        <dbReference type="SAM" id="MobiDB-lite"/>
    </source>
</evidence>
<sequence length="136" mass="15137">MRKSYFIMLLISIGMISCTSGDPYAGSSSSGTTSGSRVESKPAPNKVTPSKSNSGGEIDNKFDATDEKIVAFIDQKVYEDAAQIRQVTVDSLNKLLKEKNIRMTKREFLARTYQIIRDNNMNSFYLAAGRLLNQLK</sequence>
<dbReference type="Proteomes" id="UP000321606">
    <property type="component" value="Chromosome"/>
</dbReference>